<keyword evidence="1" id="KW-1185">Reference proteome</keyword>
<dbReference type="Proteomes" id="UP000515163">
    <property type="component" value="Unplaced"/>
</dbReference>
<dbReference type="InterPro" id="IPR029063">
    <property type="entry name" value="SAM-dependent_MTases_sf"/>
</dbReference>
<dbReference type="KEGG" id="aten:116301525"/>
<sequence>MDSHYIDISSKYNYLYEPIHQQFRAPLIIKRLQLTPDDLLLDIGAATGQQAHLIWKQVGLKNPVTCVEPCHAFFEHASKLDGIVPVTQTAELFCDHLAQVGSQRRFNKVLLCSVVHHIDDIVKCVGQILDYLPKNGACFIISGLPCSEKSLSSLPLSVLQLQHLKENSNPFDIILPYVKSRDDVTTEVTNEEPTFRIPKSRWYYMIRNRYWSYFHRYTDEEIEESIKELDNGRFNGVKDDELITVAYEAIGVKMTKK</sequence>
<accession>A0A6P8IIW9</accession>
<name>A0A6P8IIW9_ACTTE</name>
<reference evidence="2" key="1">
    <citation type="submission" date="2025-08" db="UniProtKB">
        <authorList>
            <consortium name="RefSeq"/>
        </authorList>
    </citation>
    <scope>IDENTIFICATION</scope>
    <source>
        <tissue evidence="2">Tentacle</tissue>
    </source>
</reference>
<dbReference type="RefSeq" id="XP_031566458.1">
    <property type="nucleotide sequence ID" value="XM_031710598.1"/>
</dbReference>
<dbReference type="GeneID" id="116301525"/>
<dbReference type="OrthoDB" id="5984258at2759"/>
<organism evidence="1 2">
    <name type="scientific">Actinia tenebrosa</name>
    <name type="common">Australian red waratah sea anemone</name>
    <dbReference type="NCBI Taxonomy" id="6105"/>
    <lineage>
        <taxon>Eukaryota</taxon>
        <taxon>Metazoa</taxon>
        <taxon>Cnidaria</taxon>
        <taxon>Anthozoa</taxon>
        <taxon>Hexacorallia</taxon>
        <taxon>Actiniaria</taxon>
        <taxon>Actiniidae</taxon>
        <taxon>Actinia</taxon>
    </lineage>
</organism>
<dbReference type="SUPFAM" id="SSF53335">
    <property type="entry name" value="S-adenosyl-L-methionine-dependent methyltransferases"/>
    <property type="match status" value="1"/>
</dbReference>
<gene>
    <name evidence="2" type="primary">LOC116301525</name>
</gene>
<protein>
    <submittedName>
        <fullName evidence="2">Uncharacterized protein LOC116301525</fullName>
    </submittedName>
</protein>
<dbReference type="Gene3D" id="3.40.50.150">
    <property type="entry name" value="Vaccinia Virus protein VP39"/>
    <property type="match status" value="1"/>
</dbReference>
<evidence type="ECO:0000313" key="1">
    <source>
        <dbReference type="Proteomes" id="UP000515163"/>
    </source>
</evidence>
<dbReference type="InParanoid" id="A0A6P8IIW9"/>
<dbReference type="Pfam" id="PF13489">
    <property type="entry name" value="Methyltransf_23"/>
    <property type="match status" value="1"/>
</dbReference>
<dbReference type="AlphaFoldDB" id="A0A6P8IIW9"/>
<evidence type="ECO:0000313" key="2">
    <source>
        <dbReference type="RefSeq" id="XP_031566458.1"/>
    </source>
</evidence>
<proteinExistence type="predicted"/>